<keyword evidence="6" id="KW-0997">Cell inner membrane</keyword>
<dbReference type="AlphaFoldDB" id="A0A220UHA8"/>
<evidence type="ECO:0000256" key="9">
    <source>
        <dbReference type="ARBA" id="ARBA00023136"/>
    </source>
</evidence>
<dbReference type="InterPro" id="IPR022792">
    <property type="entry name" value="T2SS_protein-GspN"/>
</dbReference>
<evidence type="ECO:0000313" key="11">
    <source>
        <dbReference type="EMBL" id="ASK67519.1"/>
    </source>
</evidence>
<comment type="subcellular location">
    <subcellularLocation>
        <location evidence="1">Cell inner membrane</location>
    </subcellularLocation>
</comment>
<dbReference type="GO" id="GO:0015627">
    <property type="term" value="C:type II protein secretion system complex"/>
    <property type="evidence" value="ECO:0007669"/>
    <property type="project" value="InterPro"/>
</dbReference>
<evidence type="ECO:0000256" key="4">
    <source>
        <dbReference type="ARBA" id="ARBA00022448"/>
    </source>
</evidence>
<proteinExistence type="inferred from homology"/>
<dbReference type="GO" id="GO:0015628">
    <property type="term" value="P:protein secretion by the type II secretion system"/>
    <property type="evidence" value="ECO:0007669"/>
    <property type="project" value="InterPro"/>
</dbReference>
<keyword evidence="12" id="KW-1185">Reference proteome</keyword>
<dbReference type="GO" id="GO:0005886">
    <property type="term" value="C:plasma membrane"/>
    <property type="evidence" value="ECO:0007669"/>
    <property type="project" value="UniProtKB-SubCell"/>
</dbReference>
<dbReference type="GeneID" id="94726139"/>
<keyword evidence="5" id="KW-1003">Cell membrane</keyword>
<evidence type="ECO:0000256" key="3">
    <source>
        <dbReference type="ARBA" id="ARBA00021563"/>
    </source>
</evidence>
<reference evidence="11 12" key="1">
    <citation type="submission" date="2017-07" db="EMBL/GenBank/DDBJ databases">
        <title>Phenotypical and genomic characterization of a clinical isolate of Shewanella bicestrii sp. nov. producing an extended-spectrum beta-lactamase and a new oxacillinase variant.</title>
        <authorList>
            <person name="Jousset A.B."/>
            <person name="Bonnin R.A."/>
            <person name="Girlich D."/>
            <person name="Dabos L."/>
            <person name="Potron A."/>
            <person name="Dortet L."/>
            <person name="Glaser P."/>
            <person name="Naas T."/>
        </authorList>
    </citation>
    <scope>NUCLEOTIDE SEQUENCE [LARGE SCALE GENOMIC DNA]</scope>
    <source>
        <strain evidence="11 12">JAB-1</strain>
    </source>
</reference>
<evidence type="ECO:0000256" key="2">
    <source>
        <dbReference type="ARBA" id="ARBA00007208"/>
    </source>
</evidence>
<accession>A0A220UHA8</accession>
<dbReference type="RefSeq" id="WP_011624783.1">
    <property type="nucleotide sequence ID" value="NZ_CP022358.1"/>
</dbReference>
<sequence length="253" mass="27488">MSLIKKIIIGVLVYLVFLLALFPASVAVRLAPLPANVGISGVSGSIWSGSIETLNLQQRQLEQVRWELSPWALFLGKVKLDFQVGSRATPVSAKGLITWSMGGISAQGLRFEAPDSFLIGNAKLPFRTEINGEVSLLVETLEQGKPWCEQLSGKLFLNQTNVKNQFGNYPLGNIELGLSCVEGKAQLATDESKNQLGIIGTLQLDEGNMVKVAAKIKETNEQPEDMRKSLGMLGKRGSDGYFPVVYQGRIPGL</sequence>
<evidence type="ECO:0000256" key="6">
    <source>
        <dbReference type="ARBA" id="ARBA00022519"/>
    </source>
</evidence>
<keyword evidence="8" id="KW-0653">Protein transport</keyword>
<dbReference type="Proteomes" id="UP000198367">
    <property type="component" value="Chromosome"/>
</dbReference>
<protein>
    <recommendedName>
        <fullName evidence="3">Type II secretion system protein N</fullName>
    </recommendedName>
    <alternativeName>
        <fullName evidence="10">General secretion pathway protein N</fullName>
    </alternativeName>
</protein>
<evidence type="ECO:0000256" key="7">
    <source>
        <dbReference type="ARBA" id="ARBA00022692"/>
    </source>
</evidence>
<evidence type="ECO:0000256" key="10">
    <source>
        <dbReference type="ARBA" id="ARBA00030772"/>
    </source>
</evidence>
<gene>
    <name evidence="11" type="ORF">CF168_00850</name>
</gene>
<keyword evidence="7" id="KW-0812">Transmembrane</keyword>
<evidence type="ECO:0000256" key="5">
    <source>
        <dbReference type="ARBA" id="ARBA00022475"/>
    </source>
</evidence>
<organism evidence="11 12">
    <name type="scientific">Shewanella bicestrii</name>
    <dbReference type="NCBI Taxonomy" id="2018305"/>
    <lineage>
        <taxon>Bacteria</taxon>
        <taxon>Pseudomonadati</taxon>
        <taxon>Pseudomonadota</taxon>
        <taxon>Gammaproteobacteria</taxon>
        <taxon>Alteromonadales</taxon>
        <taxon>Shewanellaceae</taxon>
        <taxon>Shewanella</taxon>
    </lineage>
</organism>
<dbReference type="Pfam" id="PF01203">
    <property type="entry name" value="T2SSN"/>
    <property type="match status" value="1"/>
</dbReference>
<evidence type="ECO:0000256" key="1">
    <source>
        <dbReference type="ARBA" id="ARBA00004533"/>
    </source>
</evidence>
<dbReference type="EMBL" id="CP022358">
    <property type="protein sequence ID" value="ASK67519.1"/>
    <property type="molecule type" value="Genomic_DNA"/>
</dbReference>
<name>A0A220UHA8_9GAMM</name>
<keyword evidence="4" id="KW-0813">Transport</keyword>
<comment type="similarity">
    <text evidence="2">Belongs to the GSP N family.</text>
</comment>
<dbReference type="KEGG" id="sbj:CF168_00850"/>
<keyword evidence="9" id="KW-0472">Membrane</keyword>
<evidence type="ECO:0000313" key="12">
    <source>
        <dbReference type="Proteomes" id="UP000198367"/>
    </source>
</evidence>
<evidence type="ECO:0000256" key="8">
    <source>
        <dbReference type="ARBA" id="ARBA00022927"/>
    </source>
</evidence>